<dbReference type="EMBL" id="BMAU01021061">
    <property type="protein sequence ID" value="GFX88796.1"/>
    <property type="molecule type" value="Genomic_DNA"/>
</dbReference>
<keyword evidence="2" id="KW-1185">Reference proteome</keyword>
<evidence type="ECO:0000313" key="1">
    <source>
        <dbReference type="EMBL" id="GFX88796.1"/>
    </source>
</evidence>
<dbReference type="GO" id="GO:0003676">
    <property type="term" value="F:nucleic acid binding"/>
    <property type="evidence" value="ECO:0007669"/>
    <property type="project" value="InterPro"/>
</dbReference>
<dbReference type="AlphaFoldDB" id="A0A8X6R5I8"/>
<dbReference type="Gene3D" id="3.30.420.10">
    <property type="entry name" value="Ribonuclease H-like superfamily/Ribonuclease H"/>
    <property type="match status" value="1"/>
</dbReference>
<accession>A0A8X6R5I8</accession>
<gene>
    <name evidence="1" type="ORF">TNCV_1558411</name>
</gene>
<evidence type="ECO:0000313" key="2">
    <source>
        <dbReference type="Proteomes" id="UP000887159"/>
    </source>
</evidence>
<reference evidence="1" key="1">
    <citation type="submission" date="2020-08" db="EMBL/GenBank/DDBJ databases">
        <title>Multicomponent nature underlies the extraordinary mechanical properties of spider dragline silk.</title>
        <authorList>
            <person name="Kono N."/>
            <person name="Nakamura H."/>
            <person name="Mori M."/>
            <person name="Yoshida Y."/>
            <person name="Ohtoshi R."/>
            <person name="Malay A.D."/>
            <person name="Moran D.A.P."/>
            <person name="Tomita M."/>
            <person name="Numata K."/>
            <person name="Arakawa K."/>
        </authorList>
    </citation>
    <scope>NUCLEOTIDE SEQUENCE</scope>
</reference>
<name>A0A8X6R5I8_TRICX</name>
<dbReference type="Proteomes" id="UP000887159">
    <property type="component" value="Unassembled WGS sequence"/>
</dbReference>
<protein>
    <submittedName>
        <fullName evidence="1">Uncharacterized protein</fullName>
    </submittedName>
</protein>
<proteinExistence type="predicted"/>
<sequence length="260" mass="29677">MMNSSKLIPAFTTLAAPGLYVRLTQKVADILGECYQGLLGSCTKNALPCRIVARSVKVFRLNRDEPELKRQSMDDVTEICDVHNNFDRIPVVTDYNCQFLLHHLRPANLSKRPPLVLNSHSTVLHDNARCHLVDNDTLLSRRWDWKILKHHPNSPNMITCDFDMLPKLNKTPSKYFFLNGLRINKKTFAGTLSLEAEDCRDLVLLKVPEPNYYSKDFLFASLSYGIRAYDFGIEKIYRLQPGSNPQLCAHEVVTLPVSTE</sequence>
<comment type="caution">
    <text evidence="1">The sequence shown here is derived from an EMBL/GenBank/DDBJ whole genome shotgun (WGS) entry which is preliminary data.</text>
</comment>
<organism evidence="1 2">
    <name type="scientific">Trichonephila clavipes</name>
    <name type="common">Golden silk orbweaver</name>
    <name type="synonym">Nephila clavipes</name>
    <dbReference type="NCBI Taxonomy" id="2585209"/>
    <lineage>
        <taxon>Eukaryota</taxon>
        <taxon>Metazoa</taxon>
        <taxon>Ecdysozoa</taxon>
        <taxon>Arthropoda</taxon>
        <taxon>Chelicerata</taxon>
        <taxon>Arachnida</taxon>
        <taxon>Araneae</taxon>
        <taxon>Araneomorphae</taxon>
        <taxon>Entelegynae</taxon>
        <taxon>Araneoidea</taxon>
        <taxon>Nephilidae</taxon>
        <taxon>Trichonephila</taxon>
    </lineage>
</organism>
<dbReference type="InterPro" id="IPR036397">
    <property type="entry name" value="RNaseH_sf"/>
</dbReference>